<organism evidence="1 2">
    <name type="scientific">Salix udensis</name>
    <dbReference type="NCBI Taxonomy" id="889485"/>
    <lineage>
        <taxon>Eukaryota</taxon>
        <taxon>Viridiplantae</taxon>
        <taxon>Streptophyta</taxon>
        <taxon>Embryophyta</taxon>
        <taxon>Tracheophyta</taxon>
        <taxon>Spermatophyta</taxon>
        <taxon>Magnoliopsida</taxon>
        <taxon>eudicotyledons</taxon>
        <taxon>Gunneridae</taxon>
        <taxon>Pentapetalae</taxon>
        <taxon>rosids</taxon>
        <taxon>fabids</taxon>
        <taxon>Malpighiales</taxon>
        <taxon>Salicaceae</taxon>
        <taxon>Saliceae</taxon>
        <taxon>Salix</taxon>
    </lineage>
</organism>
<dbReference type="AlphaFoldDB" id="A0AAD6K7T7"/>
<comment type="caution">
    <text evidence="1">The sequence shown here is derived from an EMBL/GenBank/DDBJ whole genome shotgun (WGS) entry which is preliminary data.</text>
</comment>
<evidence type="ECO:0000313" key="2">
    <source>
        <dbReference type="Proteomes" id="UP001162972"/>
    </source>
</evidence>
<dbReference type="EMBL" id="JAPFFJ010000010">
    <property type="protein sequence ID" value="KAJ6418479.1"/>
    <property type="molecule type" value="Genomic_DNA"/>
</dbReference>
<sequence>MKFHSRNNVRHNIAGMAIAATVYHLWRERNRRIFNHQRSSAHQTREDVINTLRDKLSNLGNGELPETVKTQWDIH</sequence>
<accession>A0AAD6K7T7</accession>
<keyword evidence="2" id="KW-1185">Reference proteome</keyword>
<evidence type="ECO:0000313" key="1">
    <source>
        <dbReference type="EMBL" id="KAJ6418479.1"/>
    </source>
</evidence>
<dbReference type="Proteomes" id="UP001162972">
    <property type="component" value="Chromosome 12"/>
</dbReference>
<protein>
    <submittedName>
        <fullName evidence="1">Uncharacterized protein</fullName>
    </submittedName>
</protein>
<gene>
    <name evidence="1" type="ORF">OIU84_001773</name>
</gene>
<reference evidence="1 2" key="1">
    <citation type="journal article" date="2023" name="Int. J. Mol. Sci.">
        <title>De Novo Assembly and Annotation of 11 Diverse Shrub Willow (Salix) Genomes Reveals Novel Gene Organization in Sex-Linked Regions.</title>
        <authorList>
            <person name="Hyden B."/>
            <person name="Feng K."/>
            <person name="Yates T.B."/>
            <person name="Jawdy S."/>
            <person name="Cereghino C."/>
            <person name="Smart L.B."/>
            <person name="Muchero W."/>
        </authorList>
    </citation>
    <scope>NUCLEOTIDE SEQUENCE [LARGE SCALE GENOMIC DNA]</scope>
    <source>
        <tissue evidence="1">Shoot tip</tissue>
    </source>
</reference>
<proteinExistence type="predicted"/>
<name>A0AAD6K7T7_9ROSI</name>